<evidence type="ECO:0000313" key="2">
    <source>
        <dbReference type="EMBL" id="MQL93737.1"/>
    </source>
</evidence>
<dbReference type="AlphaFoldDB" id="A0A843VGZ4"/>
<dbReference type="OrthoDB" id="10257415at2759"/>
<organism evidence="2 3">
    <name type="scientific">Colocasia esculenta</name>
    <name type="common">Wild taro</name>
    <name type="synonym">Arum esculentum</name>
    <dbReference type="NCBI Taxonomy" id="4460"/>
    <lineage>
        <taxon>Eukaryota</taxon>
        <taxon>Viridiplantae</taxon>
        <taxon>Streptophyta</taxon>
        <taxon>Embryophyta</taxon>
        <taxon>Tracheophyta</taxon>
        <taxon>Spermatophyta</taxon>
        <taxon>Magnoliopsida</taxon>
        <taxon>Liliopsida</taxon>
        <taxon>Araceae</taxon>
        <taxon>Aroideae</taxon>
        <taxon>Colocasieae</taxon>
        <taxon>Colocasia</taxon>
    </lineage>
</organism>
<feature type="compositionally biased region" description="Basic and acidic residues" evidence="1">
    <location>
        <begin position="357"/>
        <end position="366"/>
    </location>
</feature>
<sequence>MGRVLDGTRVVSGSRGSRGECWRGEEWVSGRALMVSFALKKEKVAVLGSWEDGSRGFLSWGLKEEIRTCEERVKKLLELIPPKGKEFLQSIEHILEREKNWVWWKRDGCPAFEKPIIERKTGQDGIRKRKPRYRLGNKELSQLWKWADQNPVLDLVLLTKNALTDPRRVCTPSVMDYWKPLAEDMDVAAGIEAEYHHKNNRVYCWKGLRLSARQDLEGFSRYTDYGIEGVVPPELLPPEVRPKFPSKTNERSKRARKDEETKASTSQQGEGQVTAPAAETDGGGSGAELEDNATPVDVDATTGGPSQSGELTPEGQKQSPEVNMDQEAGQCEAEPEAEAGAEREADPEAETNPVKVDLNKTVRENL</sequence>
<dbReference type="GO" id="GO:0000445">
    <property type="term" value="C:THO complex part of transcription export complex"/>
    <property type="evidence" value="ECO:0007669"/>
    <property type="project" value="TreeGrafter"/>
</dbReference>
<feature type="compositionally biased region" description="Polar residues" evidence="1">
    <location>
        <begin position="303"/>
        <end position="321"/>
    </location>
</feature>
<accession>A0A843VGZ4</accession>
<name>A0A843VGZ4_COLES</name>
<proteinExistence type="predicted"/>
<dbReference type="Proteomes" id="UP000652761">
    <property type="component" value="Unassembled WGS sequence"/>
</dbReference>
<evidence type="ECO:0000313" key="3">
    <source>
        <dbReference type="Proteomes" id="UP000652761"/>
    </source>
</evidence>
<reference evidence="2" key="1">
    <citation type="submission" date="2017-07" db="EMBL/GenBank/DDBJ databases">
        <title>Taro Niue Genome Assembly and Annotation.</title>
        <authorList>
            <person name="Atibalentja N."/>
            <person name="Keating K."/>
            <person name="Fields C.J."/>
        </authorList>
    </citation>
    <scope>NUCLEOTIDE SEQUENCE</scope>
    <source>
        <strain evidence="2">Niue_2</strain>
        <tissue evidence="2">Leaf</tissue>
    </source>
</reference>
<gene>
    <name evidence="2" type="ORF">Taro_026381</name>
</gene>
<evidence type="ECO:0000256" key="1">
    <source>
        <dbReference type="SAM" id="MobiDB-lite"/>
    </source>
</evidence>
<dbReference type="GO" id="GO:0006406">
    <property type="term" value="P:mRNA export from nucleus"/>
    <property type="evidence" value="ECO:0007669"/>
    <property type="project" value="TreeGrafter"/>
</dbReference>
<protein>
    <submittedName>
        <fullName evidence="2">Uncharacterized protein</fullName>
    </submittedName>
</protein>
<dbReference type="PANTHER" id="PTHR13265">
    <property type="entry name" value="THO COMPLEX SUBUNIT 1"/>
    <property type="match status" value="1"/>
</dbReference>
<feature type="compositionally biased region" description="Basic and acidic residues" evidence="1">
    <location>
        <begin position="248"/>
        <end position="262"/>
    </location>
</feature>
<dbReference type="InterPro" id="IPR021861">
    <property type="entry name" value="THO_THOC1"/>
</dbReference>
<comment type="caution">
    <text evidence="2">The sequence shown here is derived from an EMBL/GenBank/DDBJ whole genome shotgun (WGS) entry which is preliminary data.</text>
</comment>
<dbReference type="PANTHER" id="PTHR13265:SF0">
    <property type="entry name" value="HPR1"/>
    <property type="match status" value="1"/>
</dbReference>
<keyword evidence="3" id="KW-1185">Reference proteome</keyword>
<dbReference type="Pfam" id="PF11957">
    <property type="entry name" value="efThoc1"/>
    <property type="match status" value="1"/>
</dbReference>
<feature type="region of interest" description="Disordered" evidence="1">
    <location>
        <begin position="230"/>
        <end position="366"/>
    </location>
</feature>
<dbReference type="EMBL" id="NMUH01001592">
    <property type="protein sequence ID" value="MQL93737.1"/>
    <property type="molecule type" value="Genomic_DNA"/>
</dbReference>